<dbReference type="PANTHER" id="PTHR12270:SF25">
    <property type="entry name" value="GLYCOSYLTRANSFERASE-LIKE PROTEIN LARGE"/>
    <property type="match status" value="1"/>
</dbReference>
<evidence type="ECO:0000256" key="1">
    <source>
        <dbReference type="ARBA" id="ARBA00004323"/>
    </source>
</evidence>
<evidence type="ECO:0008006" key="11">
    <source>
        <dbReference type="Google" id="ProtNLM"/>
    </source>
</evidence>
<proteinExistence type="predicted"/>
<evidence type="ECO:0000256" key="4">
    <source>
        <dbReference type="ARBA" id="ARBA00022989"/>
    </source>
</evidence>
<feature type="signal peptide" evidence="8">
    <location>
        <begin position="1"/>
        <end position="16"/>
    </location>
</feature>
<dbReference type="InterPro" id="IPR029044">
    <property type="entry name" value="Nucleotide-diphossugar_trans"/>
</dbReference>
<reference evidence="9 10" key="1">
    <citation type="submission" date="2024-11" db="EMBL/GenBank/DDBJ databases">
        <title>Adaptive evolution of stress response genes in parasites aligns with host niche diversity.</title>
        <authorList>
            <person name="Hahn C."/>
            <person name="Resl P."/>
        </authorList>
    </citation>
    <scope>NUCLEOTIDE SEQUENCE [LARGE SCALE GENOMIC DNA]</scope>
    <source>
        <strain evidence="9">EGGRZ-B1_66</strain>
        <tissue evidence="9">Body</tissue>
    </source>
</reference>
<evidence type="ECO:0000256" key="6">
    <source>
        <dbReference type="ARBA" id="ARBA00023136"/>
    </source>
</evidence>
<keyword evidence="5" id="KW-0333">Golgi apparatus</keyword>
<dbReference type="PANTHER" id="PTHR12270">
    <property type="entry name" value="GLYCOSYLTRANSFERASE-RELATED"/>
    <property type="match status" value="1"/>
</dbReference>
<dbReference type="Pfam" id="PF13896">
    <property type="entry name" value="Glyco_transf_49"/>
    <property type="match status" value="2"/>
</dbReference>
<accession>A0ABD2QN71</accession>
<dbReference type="Pfam" id="PF01501">
    <property type="entry name" value="Glyco_transf_8"/>
    <property type="match status" value="1"/>
</dbReference>
<evidence type="ECO:0000256" key="7">
    <source>
        <dbReference type="ARBA" id="ARBA00023180"/>
    </source>
</evidence>
<keyword evidence="4" id="KW-1133">Transmembrane helix</keyword>
<gene>
    <name evidence="9" type="ORF">Ciccas_000450</name>
</gene>
<comment type="subcellular location">
    <subcellularLocation>
        <location evidence="1">Golgi apparatus membrane</location>
        <topology evidence="1">Single-pass type II membrane protein</topology>
    </subcellularLocation>
</comment>
<dbReference type="Proteomes" id="UP001626550">
    <property type="component" value="Unassembled WGS sequence"/>
</dbReference>
<keyword evidence="10" id="KW-1185">Reference proteome</keyword>
<dbReference type="SUPFAM" id="SSF53448">
    <property type="entry name" value="Nucleotide-diphospho-sugar transferases"/>
    <property type="match status" value="2"/>
</dbReference>
<protein>
    <recommendedName>
        <fullName evidence="11">Glycosyltransferase-like protein LARGE1</fullName>
    </recommendedName>
</protein>
<dbReference type="InterPro" id="IPR002495">
    <property type="entry name" value="Glyco_trans_8"/>
</dbReference>
<keyword evidence="8" id="KW-0732">Signal</keyword>
<organism evidence="9 10">
    <name type="scientific">Cichlidogyrus casuarinus</name>
    <dbReference type="NCBI Taxonomy" id="1844966"/>
    <lineage>
        <taxon>Eukaryota</taxon>
        <taxon>Metazoa</taxon>
        <taxon>Spiralia</taxon>
        <taxon>Lophotrochozoa</taxon>
        <taxon>Platyhelminthes</taxon>
        <taxon>Monogenea</taxon>
        <taxon>Monopisthocotylea</taxon>
        <taxon>Dactylogyridea</taxon>
        <taxon>Ancyrocephalidae</taxon>
        <taxon>Cichlidogyrus</taxon>
    </lineage>
</organism>
<name>A0ABD2QN71_9PLAT</name>
<dbReference type="InterPro" id="IPR051292">
    <property type="entry name" value="Xyl/GlcA_transferase"/>
</dbReference>
<evidence type="ECO:0000313" key="10">
    <source>
        <dbReference type="Proteomes" id="UP001626550"/>
    </source>
</evidence>
<dbReference type="EMBL" id="JBJKFK010000023">
    <property type="protein sequence ID" value="KAL3320885.1"/>
    <property type="molecule type" value="Genomic_DNA"/>
</dbReference>
<comment type="caution">
    <text evidence="9">The sequence shown here is derived from an EMBL/GenBank/DDBJ whole genome shotgun (WGS) entry which is preliminary data.</text>
</comment>
<evidence type="ECO:0000256" key="2">
    <source>
        <dbReference type="ARBA" id="ARBA00022692"/>
    </source>
</evidence>
<keyword evidence="3" id="KW-0735">Signal-anchor</keyword>
<evidence type="ECO:0000256" key="8">
    <source>
        <dbReference type="SAM" id="SignalP"/>
    </source>
</evidence>
<dbReference type="Gene3D" id="3.90.550.10">
    <property type="entry name" value="Spore Coat Polysaccharide Biosynthesis Protein SpsA, Chain A"/>
    <property type="match status" value="2"/>
</dbReference>
<dbReference type="AlphaFoldDB" id="A0ABD2QN71"/>
<evidence type="ECO:0000256" key="3">
    <source>
        <dbReference type="ARBA" id="ARBA00022968"/>
    </source>
</evidence>
<feature type="chain" id="PRO_5044850022" description="Glycosyltransferase-like protein LARGE1" evidence="8">
    <location>
        <begin position="17"/>
        <end position="692"/>
    </location>
</feature>
<keyword evidence="6" id="KW-0472">Membrane</keyword>
<keyword evidence="7" id="KW-0325">Glycoprotein</keyword>
<evidence type="ECO:0000256" key="5">
    <source>
        <dbReference type="ARBA" id="ARBA00023034"/>
    </source>
</evidence>
<evidence type="ECO:0000313" key="9">
    <source>
        <dbReference type="EMBL" id="KAL3320885.1"/>
    </source>
</evidence>
<dbReference type="GO" id="GO:0000139">
    <property type="term" value="C:Golgi membrane"/>
    <property type="evidence" value="ECO:0007669"/>
    <property type="project" value="UniProtKB-SubCell"/>
</dbReference>
<sequence length="692" mass="80341">MSKLFFLLCLASSLLSFNLLMRLGSSKKCEDLHLVTFLNQAETYRRLPTIVKNIRSLHAKSFCYRMKNQKLTIHVIVSSESERAVKILLETWRLDVDRLNLNVQLYSLADEQKQMLKSLHSAHYSGINTHAKLILTEILPKSVRKVLWFDTDLIITEDLNLIWCEFDVFNWDTVIAAAPNLSDWYEKNEHSSYPALHEGINTGVMLLHLSRMRERDVTRQLLSSASLSQLRYGSPKLADQDFFNAFLVEQPRLLHIISCLWNVQLVPRAGNYLLQRCPQLQTQQPKILHMNYRHKFTALLDPHLQLNMNPTWLSLVNDFRKRYKQFADEDGYELSMSPQQLLEDSTNSEVNVTKKAECARRSYESREMKGHVCYELRSEVTLKRRILPFFMPYEPVNSANFKVTLLTQLSFDRFESFERLASLWQGPISAVVYASDAEVHELADLLQVSTVFVPRRNIGIHIVYKSGTYYPINFLRNVALDMAETEWVFVTDVDFLPSNDLHQVLNGVGYRKKRTCYVVPAFETARVDLAMPENKNELKELLASGNVIHFRENIWPQGHSATRFRQWLNANSSYRVEWSQDFEPYLMLERSLAQEVGFAEDFVGFGWNKVAFVMSLDATESRFEVVPHGFLLHYPHQASPDMLRYRRNPQYKSCINLVKQEFERFLACLHGASALAYLQICQPDSQPPLSIL</sequence>
<keyword evidence="2" id="KW-0812">Transmembrane</keyword>